<dbReference type="PANTHER" id="PTHR12974">
    <property type="entry name" value="PRION-LIKE- Q/N-RICH -DOMAIN-BEARING PROTEIN PROTEIN 44"/>
    <property type="match status" value="1"/>
</dbReference>
<protein>
    <recommendedName>
        <fullName evidence="2">polynucleotide adenylyltransferase</fullName>
        <ecNumber evidence="2">2.7.7.19</ecNumber>
    </recommendedName>
</protein>
<comment type="catalytic activity">
    <reaction evidence="4">
        <text>RNA(n) + ATP = RNA(n)-3'-adenine ribonucleotide + diphosphate</text>
        <dbReference type="Rhea" id="RHEA:11332"/>
        <dbReference type="Rhea" id="RHEA-COMP:14527"/>
        <dbReference type="Rhea" id="RHEA-COMP:17347"/>
        <dbReference type="ChEBI" id="CHEBI:30616"/>
        <dbReference type="ChEBI" id="CHEBI:33019"/>
        <dbReference type="ChEBI" id="CHEBI:140395"/>
        <dbReference type="ChEBI" id="CHEBI:173115"/>
        <dbReference type="EC" id="2.7.7.19"/>
    </reaction>
    <physiologicalReaction direction="left-to-right" evidence="4">
        <dbReference type="Rhea" id="RHEA:11333"/>
    </physiologicalReaction>
</comment>
<reference evidence="5" key="2">
    <citation type="submission" date="2022-10" db="EMBL/GenBank/DDBJ databases">
        <authorList>
            <consortium name="ENA_rothamsted_submissions"/>
            <consortium name="culmorum"/>
            <person name="King R."/>
        </authorList>
    </citation>
    <scope>NUCLEOTIDE SEQUENCE</scope>
</reference>
<dbReference type="GO" id="GO:1990817">
    <property type="term" value="F:poly(A) RNA polymerase activity"/>
    <property type="evidence" value="ECO:0007669"/>
    <property type="project" value="UniProtKB-EC"/>
</dbReference>
<proteinExistence type="inferred from homology"/>
<evidence type="ECO:0000256" key="1">
    <source>
        <dbReference type="ARBA" id="ARBA00007631"/>
    </source>
</evidence>
<evidence type="ECO:0000256" key="3">
    <source>
        <dbReference type="ARBA" id="ARBA00022679"/>
    </source>
</evidence>
<dbReference type="InterPro" id="IPR012937">
    <property type="entry name" value="TET5"/>
</dbReference>
<keyword evidence="3" id="KW-0808">Transferase</keyword>
<dbReference type="GO" id="GO:0048255">
    <property type="term" value="P:mRNA stabilization"/>
    <property type="evidence" value="ECO:0007669"/>
    <property type="project" value="TreeGrafter"/>
</dbReference>
<dbReference type="PANTHER" id="PTHR12974:SF36">
    <property type="entry name" value="POLYNUCLEOTIDE ADENYLYLTRANSFERASE"/>
    <property type="match status" value="1"/>
</dbReference>
<keyword evidence="6" id="KW-1185">Reference proteome</keyword>
<comment type="similarity">
    <text evidence="1">Belongs to the TENT family.</text>
</comment>
<dbReference type="EMBL" id="OU896712">
    <property type="protein sequence ID" value="CAG9822703.1"/>
    <property type="molecule type" value="Genomic_DNA"/>
</dbReference>
<dbReference type="Proteomes" id="UP001153737">
    <property type="component" value="Chromosome 6"/>
</dbReference>
<dbReference type="GO" id="GO:0003723">
    <property type="term" value="F:RNA binding"/>
    <property type="evidence" value="ECO:0007669"/>
    <property type="project" value="TreeGrafter"/>
</dbReference>
<dbReference type="Pfam" id="PF07984">
    <property type="entry name" value="NTP_transf_7"/>
    <property type="match status" value="1"/>
</dbReference>
<evidence type="ECO:0000313" key="6">
    <source>
        <dbReference type="Proteomes" id="UP001153737"/>
    </source>
</evidence>
<dbReference type="EC" id="2.7.7.19" evidence="2"/>
<dbReference type="OrthoDB" id="10065073at2759"/>
<accession>A0A9N9SH50</accession>
<gene>
    <name evidence="5" type="ORF">PHAECO_LOCUS10587</name>
</gene>
<dbReference type="SMART" id="SM01153">
    <property type="entry name" value="DUF1693"/>
    <property type="match status" value="1"/>
</dbReference>
<sequence length="428" mass="48624">MKDLAITEYLPSTAVTTPYNTSAAPYNTTAIPYNTTAVPDAKHIDAQQRLAVLSFEQVGRLNEVMDEVVSIHGRGNFPTLEVRLRDLVGVVRAKLEADPACGLKVKDIRLNGGAASHVLATGTQPYNDLDLIFGVELSNGRNFDKVKSAVLASLYDMLPEGVNRKRISTCSLKEAYVSKMVKVNQNTEGGDRWSLISLGNSRGRCVELKFVDTMRRQFEFSVDSFQIILDSLLLFYRCSELPISENFYPTVVGESVYGDFQEALYHLQKKLISTRHPEEIRGGGLLKYCNLLVKNYKAAKPDFIKRLQRYMCSRFFIDFPDITQQKGKLENYLWNHFVEPDEEALRHQYLMLLHDVVEESTVCLMGHERRQTLQLIKNLAWQVLYQDQQRLMTQQPPPLVYANGIVYAPIMPASCYCTCNTAWMQCCS</sequence>
<reference evidence="5" key="1">
    <citation type="submission" date="2022-01" db="EMBL/GenBank/DDBJ databases">
        <authorList>
            <person name="King R."/>
        </authorList>
    </citation>
    <scope>NUCLEOTIDE SEQUENCE</scope>
</reference>
<evidence type="ECO:0000256" key="2">
    <source>
        <dbReference type="ARBA" id="ARBA00012388"/>
    </source>
</evidence>
<evidence type="ECO:0000256" key="4">
    <source>
        <dbReference type="ARBA" id="ARBA00047933"/>
    </source>
</evidence>
<evidence type="ECO:0000313" key="5">
    <source>
        <dbReference type="EMBL" id="CAG9822703.1"/>
    </source>
</evidence>
<organism evidence="5 6">
    <name type="scientific">Phaedon cochleariae</name>
    <name type="common">Mustard beetle</name>
    <dbReference type="NCBI Taxonomy" id="80249"/>
    <lineage>
        <taxon>Eukaryota</taxon>
        <taxon>Metazoa</taxon>
        <taxon>Ecdysozoa</taxon>
        <taxon>Arthropoda</taxon>
        <taxon>Hexapoda</taxon>
        <taxon>Insecta</taxon>
        <taxon>Pterygota</taxon>
        <taxon>Neoptera</taxon>
        <taxon>Endopterygota</taxon>
        <taxon>Coleoptera</taxon>
        <taxon>Polyphaga</taxon>
        <taxon>Cucujiformia</taxon>
        <taxon>Chrysomeloidea</taxon>
        <taxon>Chrysomelidae</taxon>
        <taxon>Chrysomelinae</taxon>
        <taxon>Chrysomelini</taxon>
        <taxon>Phaedon</taxon>
    </lineage>
</organism>
<name>A0A9N9SH50_PHACE</name>
<dbReference type="AlphaFoldDB" id="A0A9N9SH50"/>